<dbReference type="Proteomes" id="UP000008810">
    <property type="component" value="Chromosome 3"/>
</dbReference>
<dbReference type="AlphaFoldDB" id="A0A2K2D645"/>
<name>A0A2K2D645_BRADI</name>
<keyword evidence="4" id="KW-1185">Reference proteome</keyword>
<evidence type="ECO:0000256" key="1">
    <source>
        <dbReference type="SAM" id="MobiDB-lite"/>
    </source>
</evidence>
<evidence type="ECO:0000313" key="2">
    <source>
        <dbReference type="EMBL" id="PNT69731.1"/>
    </source>
</evidence>
<gene>
    <name evidence="2" type="ORF">BRADI_3g60480v3</name>
</gene>
<feature type="region of interest" description="Disordered" evidence="1">
    <location>
        <begin position="108"/>
        <end position="138"/>
    </location>
</feature>
<sequence>MESLVEAMAAAYDELVDAAARGVREPGSAAALEELKRRVDAFRESCDRAEVLVQDAAASLGPVPPAAHGLDKLCRTVKAIERDLLQAAAGDEGDEIKDKKKVEITQEVIQGIEEKKDRLPSPPPPLPLPAPAPAEEEK</sequence>
<feature type="compositionally biased region" description="Pro residues" evidence="1">
    <location>
        <begin position="120"/>
        <end position="132"/>
    </location>
</feature>
<dbReference type="EnsemblPlants" id="PNT69731">
    <property type="protein sequence ID" value="PNT69731"/>
    <property type="gene ID" value="BRADI_3g60480v3"/>
</dbReference>
<organism evidence="2">
    <name type="scientific">Brachypodium distachyon</name>
    <name type="common">Purple false brome</name>
    <name type="synonym">Trachynia distachya</name>
    <dbReference type="NCBI Taxonomy" id="15368"/>
    <lineage>
        <taxon>Eukaryota</taxon>
        <taxon>Viridiplantae</taxon>
        <taxon>Streptophyta</taxon>
        <taxon>Embryophyta</taxon>
        <taxon>Tracheophyta</taxon>
        <taxon>Spermatophyta</taxon>
        <taxon>Magnoliopsida</taxon>
        <taxon>Liliopsida</taxon>
        <taxon>Poales</taxon>
        <taxon>Poaceae</taxon>
        <taxon>BOP clade</taxon>
        <taxon>Pooideae</taxon>
        <taxon>Stipodae</taxon>
        <taxon>Brachypodieae</taxon>
        <taxon>Brachypodium</taxon>
    </lineage>
</organism>
<reference evidence="2 3" key="1">
    <citation type="journal article" date="2010" name="Nature">
        <title>Genome sequencing and analysis of the model grass Brachypodium distachyon.</title>
        <authorList>
            <consortium name="International Brachypodium Initiative"/>
        </authorList>
    </citation>
    <scope>NUCLEOTIDE SEQUENCE [LARGE SCALE GENOMIC DNA]</scope>
    <source>
        <strain evidence="2 3">Bd21</strain>
    </source>
</reference>
<reference evidence="2" key="2">
    <citation type="submission" date="2017-06" db="EMBL/GenBank/DDBJ databases">
        <title>WGS assembly of Brachypodium distachyon.</title>
        <authorList>
            <consortium name="The International Brachypodium Initiative"/>
            <person name="Lucas S."/>
            <person name="Harmon-Smith M."/>
            <person name="Lail K."/>
            <person name="Tice H."/>
            <person name="Grimwood J."/>
            <person name="Bruce D."/>
            <person name="Barry K."/>
            <person name="Shu S."/>
            <person name="Lindquist E."/>
            <person name="Wang M."/>
            <person name="Pitluck S."/>
            <person name="Vogel J.P."/>
            <person name="Garvin D.F."/>
            <person name="Mockler T.C."/>
            <person name="Schmutz J."/>
            <person name="Rokhsar D."/>
            <person name="Bevan M.W."/>
        </authorList>
    </citation>
    <scope>NUCLEOTIDE SEQUENCE</scope>
    <source>
        <strain evidence="2">Bd21</strain>
    </source>
</reference>
<dbReference type="OrthoDB" id="717745at2759"/>
<dbReference type="FunCoup" id="A0A2K2D645">
    <property type="interactions" value="252"/>
</dbReference>
<proteinExistence type="predicted"/>
<accession>A0A2K2D645</accession>
<dbReference type="EMBL" id="CM000882">
    <property type="protein sequence ID" value="PNT69731.1"/>
    <property type="molecule type" value="Genomic_DNA"/>
</dbReference>
<protein>
    <submittedName>
        <fullName evidence="2 3">Uncharacterized protein</fullName>
    </submittedName>
</protein>
<evidence type="ECO:0000313" key="3">
    <source>
        <dbReference type="EnsemblPlants" id="PNT69731"/>
    </source>
</evidence>
<reference evidence="3" key="3">
    <citation type="submission" date="2018-08" db="UniProtKB">
        <authorList>
            <consortium name="EnsemblPlants"/>
        </authorList>
    </citation>
    <scope>IDENTIFICATION</scope>
    <source>
        <strain evidence="3">cv. Bd21</strain>
    </source>
</reference>
<dbReference type="InParanoid" id="A0A2K2D645"/>
<dbReference type="Gramene" id="PNT69731">
    <property type="protein sequence ID" value="PNT69731"/>
    <property type="gene ID" value="BRADI_3g60480v3"/>
</dbReference>
<evidence type="ECO:0000313" key="4">
    <source>
        <dbReference type="Proteomes" id="UP000008810"/>
    </source>
</evidence>